<dbReference type="PANTHER" id="PTHR36110:SF2">
    <property type="entry name" value="RING-CLEAVING DIOXYGENASE MHQE-RELATED"/>
    <property type="match status" value="1"/>
</dbReference>
<dbReference type="InterPro" id="IPR052537">
    <property type="entry name" value="Extradiol_RC_dioxygenase"/>
</dbReference>
<name>A0A2N0ZBR9_9BACI</name>
<dbReference type="PANTHER" id="PTHR36110">
    <property type="entry name" value="RING-CLEAVING DIOXYGENASE MHQE-RELATED"/>
    <property type="match status" value="1"/>
</dbReference>
<keyword evidence="2" id="KW-0560">Oxidoreductase</keyword>
<dbReference type="Proteomes" id="UP000233343">
    <property type="component" value="Unassembled WGS sequence"/>
</dbReference>
<reference evidence="2 3" key="1">
    <citation type="journal article" date="2010" name="Int. J. Syst. Evol. Microbiol.">
        <title>Bacillus horneckiae sp. nov., isolated from a spacecraft-assembly clean room.</title>
        <authorList>
            <person name="Vaishampayan P."/>
            <person name="Probst A."/>
            <person name="Krishnamurthi S."/>
            <person name="Ghosh S."/>
            <person name="Osman S."/>
            <person name="McDowall A."/>
            <person name="Ruckmani A."/>
            <person name="Mayilraj S."/>
            <person name="Venkateswaran K."/>
        </authorList>
    </citation>
    <scope>NUCLEOTIDE SEQUENCE [LARGE SCALE GENOMIC DNA]</scope>
    <source>
        <strain evidence="3">1PO1SC</strain>
    </source>
</reference>
<keyword evidence="3" id="KW-1185">Reference proteome</keyword>
<dbReference type="GO" id="GO:0051213">
    <property type="term" value="F:dioxygenase activity"/>
    <property type="evidence" value="ECO:0007669"/>
    <property type="project" value="UniProtKB-KW"/>
</dbReference>
<dbReference type="SUPFAM" id="SSF54593">
    <property type="entry name" value="Glyoxalase/Bleomycin resistance protein/Dihydroxybiphenyl dioxygenase"/>
    <property type="match status" value="1"/>
</dbReference>
<keyword evidence="2" id="KW-0223">Dioxygenase</keyword>
<proteinExistence type="predicted"/>
<feature type="domain" description="VOC" evidence="1">
    <location>
        <begin position="6"/>
        <end position="130"/>
    </location>
</feature>
<gene>
    <name evidence="2" type="ORF">CWS20_21710</name>
</gene>
<comment type="caution">
    <text evidence="2">The sequence shown here is derived from an EMBL/GenBank/DDBJ whole genome shotgun (WGS) entry which is preliminary data.</text>
</comment>
<dbReference type="InterPro" id="IPR029068">
    <property type="entry name" value="Glyas_Bleomycin-R_OHBP_Dase"/>
</dbReference>
<dbReference type="Pfam" id="PF00903">
    <property type="entry name" value="Glyoxalase"/>
    <property type="match status" value="2"/>
</dbReference>
<dbReference type="PROSITE" id="PS51819">
    <property type="entry name" value="VOC"/>
    <property type="match status" value="2"/>
</dbReference>
<dbReference type="InterPro" id="IPR037523">
    <property type="entry name" value="VOC_core"/>
</dbReference>
<dbReference type="InterPro" id="IPR004360">
    <property type="entry name" value="Glyas_Fos-R_dOase_dom"/>
</dbReference>
<dbReference type="Gene3D" id="3.10.180.10">
    <property type="entry name" value="2,3-Dihydroxybiphenyl 1,2-Dioxygenase, domain 1"/>
    <property type="match status" value="2"/>
</dbReference>
<evidence type="ECO:0000313" key="2">
    <source>
        <dbReference type="EMBL" id="PKG26925.1"/>
    </source>
</evidence>
<accession>A0A2N0ZBR9</accession>
<organism evidence="2 3">
    <name type="scientific">Cytobacillus horneckiae</name>
    <dbReference type="NCBI Taxonomy" id="549687"/>
    <lineage>
        <taxon>Bacteria</taxon>
        <taxon>Bacillati</taxon>
        <taxon>Bacillota</taxon>
        <taxon>Bacilli</taxon>
        <taxon>Bacillales</taxon>
        <taxon>Bacillaceae</taxon>
        <taxon>Cytobacillus</taxon>
    </lineage>
</organism>
<dbReference type="AlphaFoldDB" id="A0A2N0ZBR9"/>
<sequence>MLQTAGIHHITAIVNDPQRNIDFYTTVLNLRLIKKTINFDRPEVYHFYFGNDTGDPGTIITFFPWPSLPKGRIGTSQVGVSSFAVAPGSLSFWKNRLAQFNIQFIESHRFNEKSIQFTDPDGLILEITERKGLLHNNSREIQGFAGATLFSAQPNKTADVLENMLGMECIGQEGKYLRFKASGNLGQIIDIKLSPTVRGLAGAGTVHHIAWRAKNQQQHQQWQELLTAKEYFPTEILERKYFKALYFQDGGGIQFEIATDEPGFTIDEEIEHLGEKLMLPTWMEGRRNKLEKNLPKLS</sequence>
<dbReference type="RefSeq" id="WP_066189890.1">
    <property type="nucleotide sequence ID" value="NZ_JAFDQP010000001.1"/>
</dbReference>
<dbReference type="EMBL" id="PISD01000054">
    <property type="protein sequence ID" value="PKG26925.1"/>
    <property type="molecule type" value="Genomic_DNA"/>
</dbReference>
<evidence type="ECO:0000313" key="3">
    <source>
        <dbReference type="Proteomes" id="UP000233343"/>
    </source>
</evidence>
<evidence type="ECO:0000259" key="1">
    <source>
        <dbReference type="PROSITE" id="PS51819"/>
    </source>
</evidence>
<feature type="domain" description="VOC" evidence="1">
    <location>
        <begin position="143"/>
        <end position="260"/>
    </location>
</feature>
<protein>
    <submittedName>
        <fullName evidence="2">Ring-cleaving dioxygenase</fullName>
    </submittedName>
</protein>
<dbReference type="CDD" id="cd08347">
    <property type="entry name" value="PcpA_C_like"/>
    <property type="match status" value="1"/>
</dbReference>